<evidence type="ECO:0000313" key="2">
    <source>
        <dbReference type="EMBL" id="GBL92547.1"/>
    </source>
</evidence>
<comment type="caution">
    <text evidence="2">The sequence shown here is derived from an EMBL/GenBank/DDBJ whole genome shotgun (WGS) entry which is preliminary data.</text>
</comment>
<evidence type="ECO:0008006" key="4">
    <source>
        <dbReference type="Google" id="ProtNLM"/>
    </source>
</evidence>
<dbReference type="Gene3D" id="3.40.30.10">
    <property type="entry name" value="Glutaredoxin"/>
    <property type="match status" value="1"/>
</dbReference>
<evidence type="ECO:0000313" key="3">
    <source>
        <dbReference type="Proteomes" id="UP000499080"/>
    </source>
</evidence>
<dbReference type="Proteomes" id="UP000499080">
    <property type="component" value="Unassembled WGS sequence"/>
</dbReference>
<sequence length="107" mass="12005">MNEEAVLEWLVHQMSSDEIEEVTDKLLDSMVKKHSQVAVLFYDASSDGAILHELEKIDDEADQQGIIFLKTSDLAAAEKFGIEYLPALVFFYEGMPNVYPGMTSSET</sequence>
<evidence type="ECO:0000313" key="1">
    <source>
        <dbReference type="EMBL" id="GBL92532.1"/>
    </source>
</evidence>
<dbReference type="EMBL" id="BGPR01083717">
    <property type="protein sequence ID" value="GBL92547.1"/>
    <property type="molecule type" value="Genomic_DNA"/>
</dbReference>
<protein>
    <recommendedName>
        <fullName evidence="4">Thioredoxin domain-containing protein</fullName>
    </recommendedName>
</protein>
<dbReference type="PANTHER" id="PTHR19991">
    <property type="entry name" value="L 2 01289"/>
    <property type="match status" value="1"/>
</dbReference>
<proteinExistence type="predicted"/>
<dbReference type="OrthoDB" id="10264505at2759"/>
<accession>A0A4Y2BLG4</accession>
<dbReference type="InterPro" id="IPR036249">
    <property type="entry name" value="Thioredoxin-like_sf"/>
</dbReference>
<dbReference type="AlphaFoldDB" id="A0A4Y2BLG4"/>
<reference evidence="2 3" key="1">
    <citation type="journal article" date="2019" name="Sci. Rep.">
        <title>Orb-weaving spider Araneus ventricosus genome elucidates the spidroin gene catalogue.</title>
        <authorList>
            <person name="Kono N."/>
            <person name="Nakamura H."/>
            <person name="Ohtoshi R."/>
            <person name="Moran D.A.P."/>
            <person name="Shinohara A."/>
            <person name="Yoshida Y."/>
            <person name="Fujiwara M."/>
            <person name="Mori M."/>
            <person name="Tomita M."/>
            <person name="Arakawa K."/>
        </authorList>
    </citation>
    <scope>NUCLEOTIDE SEQUENCE [LARGE SCALE GENOMIC DNA]</scope>
</reference>
<gene>
    <name evidence="2" type="ORF">AVEN_119662_1</name>
    <name evidence="1" type="ORF">AVEN_8377_1</name>
</gene>
<dbReference type="SUPFAM" id="SSF52833">
    <property type="entry name" value="Thioredoxin-like"/>
    <property type="match status" value="1"/>
</dbReference>
<dbReference type="PANTHER" id="PTHR19991:SF3">
    <property type="entry name" value="LETHAL (2) 01289, ISOFORM F"/>
    <property type="match status" value="1"/>
</dbReference>
<name>A0A4Y2BLG4_ARAVE</name>
<organism evidence="2 3">
    <name type="scientific">Araneus ventricosus</name>
    <name type="common">Orbweaver spider</name>
    <name type="synonym">Epeira ventricosa</name>
    <dbReference type="NCBI Taxonomy" id="182803"/>
    <lineage>
        <taxon>Eukaryota</taxon>
        <taxon>Metazoa</taxon>
        <taxon>Ecdysozoa</taxon>
        <taxon>Arthropoda</taxon>
        <taxon>Chelicerata</taxon>
        <taxon>Arachnida</taxon>
        <taxon>Araneae</taxon>
        <taxon>Araneomorphae</taxon>
        <taxon>Entelegynae</taxon>
        <taxon>Araneoidea</taxon>
        <taxon>Araneidae</taxon>
        <taxon>Araneus</taxon>
    </lineage>
</organism>
<keyword evidence="3" id="KW-1185">Reference proteome</keyword>
<dbReference type="EMBL" id="BGPR01083712">
    <property type="protein sequence ID" value="GBL92532.1"/>
    <property type="molecule type" value="Genomic_DNA"/>
</dbReference>